<evidence type="ECO:0000313" key="2">
    <source>
        <dbReference type="Proteomes" id="UP000828048"/>
    </source>
</evidence>
<proteinExistence type="predicted"/>
<organism evidence="1 2">
    <name type="scientific">Vaccinium darrowii</name>
    <dbReference type="NCBI Taxonomy" id="229202"/>
    <lineage>
        <taxon>Eukaryota</taxon>
        <taxon>Viridiplantae</taxon>
        <taxon>Streptophyta</taxon>
        <taxon>Embryophyta</taxon>
        <taxon>Tracheophyta</taxon>
        <taxon>Spermatophyta</taxon>
        <taxon>Magnoliopsida</taxon>
        <taxon>eudicotyledons</taxon>
        <taxon>Gunneridae</taxon>
        <taxon>Pentapetalae</taxon>
        <taxon>asterids</taxon>
        <taxon>Ericales</taxon>
        <taxon>Ericaceae</taxon>
        <taxon>Vaccinioideae</taxon>
        <taxon>Vaccinieae</taxon>
        <taxon>Vaccinium</taxon>
    </lineage>
</organism>
<sequence length="210" mass="23632">MNALDEDNVGNHVNLVSIPDGLEPWEDRNDLRKLTASALEVGWAFEVAEKMRIRLMAFYQAAAALWALGFSIRQLIAAAIVDSYGIWDFTFPLASTGKQKLTNIEKNTPSFEKLACLDWLDQQPAQSVIYVAFGSFTVFDQIQFQEDDIDIIRQDEIKGKVEQLLANEALKAAPVLKEMTAKNVKEGDCSSNNLNNFVQWLKEQASFSCY</sequence>
<protein>
    <submittedName>
        <fullName evidence="1">Uncharacterized protein</fullName>
    </submittedName>
</protein>
<dbReference type="Proteomes" id="UP000828048">
    <property type="component" value="Chromosome 5"/>
</dbReference>
<comment type="caution">
    <text evidence="1">The sequence shown here is derived from an EMBL/GenBank/DDBJ whole genome shotgun (WGS) entry which is preliminary data.</text>
</comment>
<keyword evidence="2" id="KW-1185">Reference proteome</keyword>
<accession>A0ACB7Y3J2</accession>
<dbReference type="EMBL" id="CM037155">
    <property type="protein sequence ID" value="KAH7847788.1"/>
    <property type="molecule type" value="Genomic_DNA"/>
</dbReference>
<name>A0ACB7Y3J2_9ERIC</name>
<evidence type="ECO:0000313" key="1">
    <source>
        <dbReference type="EMBL" id="KAH7847788.1"/>
    </source>
</evidence>
<gene>
    <name evidence="1" type="ORF">Vadar_030290</name>
</gene>
<reference evidence="1 2" key="1">
    <citation type="journal article" date="2021" name="Hortic Res">
        <title>High-quality reference genome and annotation aids understanding of berry development for evergreen blueberry (Vaccinium darrowii).</title>
        <authorList>
            <person name="Yu J."/>
            <person name="Hulse-Kemp A.M."/>
            <person name="Babiker E."/>
            <person name="Staton M."/>
        </authorList>
    </citation>
    <scope>NUCLEOTIDE SEQUENCE [LARGE SCALE GENOMIC DNA]</scope>
    <source>
        <strain evidence="2">cv. NJ 8807/NJ 8810</strain>
        <tissue evidence="1">Young leaf</tissue>
    </source>
</reference>